<accession>A0A6M5ZZS3</accession>
<name>A0A6M5ZZS3_KLEPN</name>
<proteinExistence type="predicted"/>
<sequence length="42" mass="4784">MQRLNVRNIPYSPRMRGLSEQFEVSAPGRFVFPPHAGVIGRD</sequence>
<protein>
    <submittedName>
        <fullName evidence="1">Uncharacterized protein</fullName>
    </submittedName>
</protein>
<geneLocation type="plasmid" evidence="1">
    <name>pGH44TC_fusion</name>
</geneLocation>
<dbReference type="AlphaFoldDB" id="A0A6M5ZZS3"/>
<reference evidence="1" key="1">
    <citation type="submission" date="2019-10" db="EMBL/GenBank/DDBJ databases">
        <title>Tracking microevolution events of conjugative virulence plasmid p15WZ-82_Vir during transmission.</title>
        <authorList>
            <person name="Yang X."/>
        </authorList>
    </citation>
    <scope>NUCLEOTIDE SEQUENCE</scope>
    <source>
        <strain evidence="1">GH44TC</strain>
        <plasmid evidence="1">pGH44TC_fusion</plasmid>
    </source>
</reference>
<keyword evidence="1" id="KW-0614">Plasmid</keyword>
<dbReference type="EMBL" id="MN543575">
    <property type="protein sequence ID" value="QJX12142.1"/>
    <property type="molecule type" value="Genomic_DNA"/>
</dbReference>
<evidence type="ECO:0000313" key="1">
    <source>
        <dbReference type="EMBL" id="QJX12142.1"/>
    </source>
</evidence>
<organism evidence="1">
    <name type="scientific">Klebsiella pneumoniae</name>
    <dbReference type="NCBI Taxonomy" id="573"/>
    <lineage>
        <taxon>Bacteria</taxon>
        <taxon>Pseudomonadati</taxon>
        <taxon>Pseudomonadota</taxon>
        <taxon>Gammaproteobacteria</taxon>
        <taxon>Enterobacterales</taxon>
        <taxon>Enterobacteriaceae</taxon>
        <taxon>Klebsiella/Raoultella group</taxon>
        <taxon>Klebsiella</taxon>
        <taxon>Klebsiella pneumoniae complex</taxon>
    </lineage>
</organism>